<sequence length="271" mass="30162">MNTAQVAKDINTISTFISREYVPDITTVEPVDCIILCVSSVLHSAETVFKALQARPHLTKTLVLCGGIGHSTKYIYEAVARHPRFKDAAAEIQGLPEAQVLNVLWTRFFTSPDPKERGPRVLLEDRSITCATNAIEARKVLERSGIDPPSSVIVVQDPTMVRRTVACFDKVYADTTPKAPRFVGCPIFVPLVRPAQDGAQIEYDLPAGWSAGDMWSIDRFLELVMGEIPRMRDDDKGYGPNGKGHIVHVDIPDEVEQAWARLIDALPHRRY</sequence>
<dbReference type="InterPro" id="IPR014729">
    <property type="entry name" value="Rossmann-like_a/b/a_fold"/>
</dbReference>
<dbReference type="Gene3D" id="3.40.50.620">
    <property type="entry name" value="HUPs"/>
    <property type="match status" value="1"/>
</dbReference>
<dbReference type="OrthoDB" id="17725at2759"/>
<protein>
    <submittedName>
        <fullName evidence="1">Protein YdcF</fullName>
    </submittedName>
</protein>
<dbReference type="EMBL" id="VCHE01000002">
    <property type="protein sequence ID" value="KAB2580841.1"/>
    <property type="molecule type" value="Genomic_DNA"/>
</dbReference>
<dbReference type="InterPro" id="IPR003848">
    <property type="entry name" value="DUF218"/>
</dbReference>
<evidence type="ECO:0000313" key="1">
    <source>
        <dbReference type="EMBL" id="KAB2580841.1"/>
    </source>
</evidence>
<accession>A0A5N5DTW6</accession>
<proteinExistence type="predicted"/>
<organism evidence="1 2">
    <name type="scientific">Lasiodiplodia theobromae</name>
    <dbReference type="NCBI Taxonomy" id="45133"/>
    <lineage>
        <taxon>Eukaryota</taxon>
        <taxon>Fungi</taxon>
        <taxon>Dikarya</taxon>
        <taxon>Ascomycota</taxon>
        <taxon>Pezizomycotina</taxon>
        <taxon>Dothideomycetes</taxon>
        <taxon>Dothideomycetes incertae sedis</taxon>
        <taxon>Botryosphaeriales</taxon>
        <taxon>Botryosphaeriaceae</taxon>
        <taxon>Lasiodiplodia</taxon>
    </lineage>
</organism>
<dbReference type="Gene3D" id="1.10.3620.10">
    <property type="entry name" value="YdcF like domain"/>
    <property type="match status" value="1"/>
</dbReference>
<dbReference type="GO" id="GO:0005886">
    <property type="term" value="C:plasma membrane"/>
    <property type="evidence" value="ECO:0007669"/>
    <property type="project" value="TreeGrafter"/>
</dbReference>
<keyword evidence="2" id="KW-1185">Reference proteome</keyword>
<evidence type="ECO:0000313" key="2">
    <source>
        <dbReference type="Proteomes" id="UP000325902"/>
    </source>
</evidence>
<dbReference type="PANTHER" id="PTHR30336:SF20">
    <property type="entry name" value="DUF218 DOMAIN-CONTAINING PROTEIN"/>
    <property type="match status" value="1"/>
</dbReference>
<comment type="caution">
    <text evidence="1">The sequence shown here is derived from an EMBL/GenBank/DDBJ whole genome shotgun (WGS) entry which is preliminary data.</text>
</comment>
<dbReference type="AlphaFoldDB" id="A0A5N5DTW6"/>
<dbReference type="CDD" id="cd06259">
    <property type="entry name" value="YdcF-like"/>
    <property type="match status" value="1"/>
</dbReference>
<dbReference type="InterPro" id="IPR051599">
    <property type="entry name" value="Cell_Envelope_Assoc"/>
</dbReference>
<gene>
    <name evidence="1" type="primary">ydcF_0</name>
    <name evidence="1" type="ORF">DBV05_g435</name>
</gene>
<dbReference type="Proteomes" id="UP000325902">
    <property type="component" value="Unassembled WGS sequence"/>
</dbReference>
<reference evidence="1 2" key="1">
    <citation type="journal article" date="2019" name="Sci. Rep.">
        <title>A multi-omics analysis of the grapevine pathogen Lasiodiplodia theobromae reveals that temperature affects the expression of virulence- and pathogenicity-related genes.</title>
        <authorList>
            <person name="Felix C."/>
            <person name="Meneses R."/>
            <person name="Goncalves M.F.M."/>
            <person name="Tilleman L."/>
            <person name="Duarte A.S."/>
            <person name="Jorrin-Novo J.V."/>
            <person name="Van de Peer Y."/>
            <person name="Deforce D."/>
            <person name="Van Nieuwerburgh F."/>
            <person name="Esteves A.C."/>
            <person name="Alves A."/>
        </authorList>
    </citation>
    <scope>NUCLEOTIDE SEQUENCE [LARGE SCALE GENOMIC DNA]</scope>
    <source>
        <strain evidence="1 2">LA-SOL3</strain>
    </source>
</reference>
<dbReference type="PANTHER" id="PTHR30336">
    <property type="entry name" value="INNER MEMBRANE PROTEIN, PROBABLE PERMEASE"/>
    <property type="match status" value="1"/>
</dbReference>
<name>A0A5N5DTW6_9PEZI</name>